<comment type="caution">
    <text evidence="12">The sequence shown here is derived from an EMBL/GenBank/DDBJ whole genome shotgun (WGS) entry which is preliminary data.</text>
</comment>
<keyword evidence="13" id="KW-1185">Reference proteome</keyword>
<proteinExistence type="inferred from homology"/>
<dbReference type="InterPro" id="IPR002893">
    <property type="entry name" value="Znf_MYND"/>
</dbReference>
<organism evidence="12 13">
    <name type="scientific">Abeliophyllum distichum</name>
    <dbReference type="NCBI Taxonomy" id="126358"/>
    <lineage>
        <taxon>Eukaryota</taxon>
        <taxon>Viridiplantae</taxon>
        <taxon>Streptophyta</taxon>
        <taxon>Embryophyta</taxon>
        <taxon>Tracheophyta</taxon>
        <taxon>Spermatophyta</taxon>
        <taxon>Magnoliopsida</taxon>
        <taxon>eudicotyledons</taxon>
        <taxon>Gunneridae</taxon>
        <taxon>Pentapetalae</taxon>
        <taxon>asterids</taxon>
        <taxon>lamiids</taxon>
        <taxon>Lamiales</taxon>
        <taxon>Oleaceae</taxon>
        <taxon>Forsythieae</taxon>
        <taxon>Abeliophyllum</taxon>
    </lineage>
</organism>
<keyword evidence="2 8" id="KW-0812">Transmembrane</keyword>
<evidence type="ECO:0000313" key="12">
    <source>
        <dbReference type="EMBL" id="KAL2454621.1"/>
    </source>
</evidence>
<evidence type="ECO:0000256" key="1">
    <source>
        <dbReference type="ARBA" id="ARBA00004141"/>
    </source>
</evidence>
<dbReference type="Gene3D" id="6.10.140.2220">
    <property type="match status" value="1"/>
</dbReference>
<comment type="subcellular location">
    <subcellularLocation>
        <location evidence="1">Membrane</location>
        <topology evidence="1">Multi-pass membrane protein</topology>
    </subcellularLocation>
</comment>
<evidence type="ECO:0000313" key="13">
    <source>
        <dbReference type="Proteomes" id="UP001604336"/>
    </source>
</evidence>
<dbReference type="Pfam" id="PF01753">
    <property type="entry name" value="zf-MYND"/>
    <property type="match status" value="1"/>
</dbReference>
<dbReference type="Gene3D" id="1.50.40.10">
    <property type="entry name" value="Mitochondrial carrier domain"/>
    <property type="match status" value="1"/>
</dbReference>
<evidence type="ECO:0000256" key="2">
    <source>
        <dbReference type="ARBA" id="ARBA00022692"/>
    </source>
</evidence>
<keyword evidence="9" id="KW-0813">Transport</keyword>
<dbReference type="Pfam" id="PF00153">
    <property type="entry name" value="Mito_carr"/>
    <property type="match status" value="1"/>
</dbReference>
<dbReference type="SUPFAM" id="SSF144232">
    <property type="entry name" value="HIT/MYND zinc finger-like"/>
    <property type="match status" value="1"/>
</dbReference>
<reference evidence="13" key="1">
    <citation type="submission" date="2024-07" db="EMBL/GenBank/DDBJ databases">
        <title>Two chromosome-level genome assemblies of Korean endemic species Abeliophyllum distichum and Forsythia ovata (Oleaceae).</title>
        <authorList>
            <person name="Jang H."/>
        </authorList>
    </citation>
    <scope>NUCLEOTIDE SEQUENCE [LARGE SCALE GENOMIC DNA]</scope>
</reference>
<evidence type="ECO:0000256" key="6">
    <source>
        <dbReference type="ARBA" id="ARBA00023136"/>
    </source>
</evidence>
<accession>A0ABD1NSM3</accession>
<evidence type="ECO:0000256" key="5">
    <source>
        <dbReference type="ARBA" id="ARBA00022833"/>
    </source>
</evidence>
<keyword evidence="6 8" id="KW-0472">Membrane</keyword>
<dbReference type="InterPro" id="IPR018108">
    <property type="entry name" value="MCP_transmembrane"/>
</dbReference>
<dbReference type="EMBL" id="JBFOLK010000319">
    <property type="protein sequence ID" value="KAL2454621.1"/>
    <property type="molecule type" value="Genomic_DNA"/>
</dbReference>
<dbReference type="PROSITE" id="PS50920">
    <property type="entry name" value="SOLCAR"/>
    <property type="match status" value="1"/>
</dbReference>
<dbReference type="PROSITE" id="PS01360">
    <property type="entry name" value="ZF_MYND_1"/>
    <property type="match status" value="1"/>
</dbReference>
<dbReference type="InterPro" id="IPR023395">
    <property type="entry name" value="MCP_dom_sf"/>
</dbReference>
<evidence type="ECO:0000256" key="4">
    <source>
        <dbReference type="ARBA" id="ARBA00022771"/>
    </source>
</evidence>
<dbReference type="PROSITE" id="PS50865">
    <property type="entry name" value="ZF_MYND_2"/>
    <property type="match status" value="1"/>
</dbReference>
<sequence length="510" mass="57840">MQVVRSRLQEQGRHSEKRYSGAVDCMKKVFQQEGIPGFYRGKIGHLVKTLSPKILAGEEDIAGNTNSCRRRRLFSSLLYQLPAQFFCPFTFIFDFPSSLSIWSSILFTLILAMEFDANEEKLKTLRISSLDEEDDDDVAQVDETDDADLYNDEDEDDEEQAPVMLGFVEKPKNKWSLLRQYFPSKAGGIPAWLDPLNLPSEKSSLCDFCSEPLQFLLQVYAPLPEESTFHRALFVFMCPSMACLLRDQHEQWKRHPEKPSRSVKVFRCQLPLMNSFYSSNPPGDDGTEQPLTTGATLCNWCGTWKGDKVCSSCRKARYCSGKHQVSHWRSGHRVGCTQLHASLETSESAASNSLWPQYEITNEDECEFENEMSNDDEYSKALVSGSRVDESVPGDDDKRSWASFQERISRAPEQVLRYCRSAKAKALWPVSSGRPSKSDIPTCNYCGGTRGFEFQVLPQLLYYFGVQNDVDSLDWATIVVYTCEASCKGNVGYKEEFAWVQLASQSAPQN</sequence>
<dbReference type="PANTHER" id="PTHR12298:SF4">
    <property type="entry name" value="PROGRAMMED CELL DEATH PROTEIN 2"/>
    <property type="match status" value="1"/>
</dbReference>
<keyword evidence="5" id="KW-0862">Zinc</keyword>
<evidence type="ECO:0000256" key="9">
    <source>
        <dbReference type="RuleBase" id="RU000488"/>
    </source>
</evidence>
<dbReference type="InterPro" id="IPR007320">
    <property type="entry name" value="PDCD2_C"/>
</dbReference>
<keyword evidence="4 7" id="KW-0863">Zinc-finger</keyword>
<dbReference type="Pfam" id="PF04194">
    <property type="entry name" value="PDCD2_C"/>
    <property type="match status" value="1"/>
</dbReference>
<dbReference type="PANTHER" id="PTHR12298">
    <property type="entry name" value="PCDC2 PROGRAMMED CELL DEATH PROTEIN 2 -RELATED"/>
    <property type="match status" value="1"/>
</dbReference>
<feature type="repeat" description="Solcar" evidence="8">
    <location>
        <begin position="1"/>
        <end position="65"/>
    </location>
</feature>
<dbReference type="GO" id="GO:0008270">
    <property type="term" value="F:zinc ion binding"/>
    <property type="evidence" value="ECO:0007669"/>
    <property type="project" value="UniProtKB-KW"/>
</dbReference>
<feature type="region of interest" description="Disordered" evidence="10">
    <location>
        <begin position="133"/>
        <end position="158"/>
    </location>
</feature>
<feature type="domain" description="MYND-type" evidence="11">
    <location>
        <begin position="298"/>
        <end position="336"/>
    </location>
</feature>
<evidence type="ECO:0000256" key="8">
    <source>
        <dbReference type="PROSITE-ProRule" id="PRU00282"/>
    </source>
</evidence>
<dbReference type="AlphaFoldDB" id="A0ABD1NSM3"/>
<dbReference type="SUPFAM" id="SSF103506">
    <property type="entry name" value="Mitochondrial carrier"/>
    <property type="match status" value="1"/>
</dbReference>
<dbReference type="Proteomes" id="UP001604336">
    <property type="component" value="Unassembled WGS sequence"/>
</dbReference>
<comment type="similarity">
    <text evidence="9">Belongs to the mitochondrial carrier (TC 2.A.29) family.</text>
</comment>
<evidence type="ECO:0000259" key="11">
    <source>
        <dbReference type="PROSITE" id="PS50865"/>
    </source>
</evidence>
<keyword evidence="3" id="KW-0479">Metal-binding</keyword>
<evidence type="ECO:0000256" key="7">
    <source>
        <dbReference type="PROSITE-ProRule" id="PRU00134"/>
    </source>
</evidence>
<protein>
    <submittedName>
        <fullName evidence="12">Zinc finger (MYND type) family protein/programmed cell death 2 C-terminal domain-containing protein</fullName>
    </submittedName>
</protein>
<name>A0ABD1NSM3_9LAMI</name>
<gene>
    <name evidence="12" type="ORF">Adt_47884</name>
</gene>
<evidence type="ECO:0000256" key="3">
    <source>
        <dbReference type="ARBA" id="ARBA00022723"/>
    </source>
</evidence>
<dbReference type="GO" id="GO:0016020">
    <property type="term" value="C:membrane"/>
    <property type="evidence" value="ECO:0007669"/>
    <property type="project" value="UniProtKB-SubCell"/>
</dbReference>
<evidence type="ECO:0000256" key="10">
    <source>
        <dbReference type="SAM" id="MobiDB-lite"/>
    </source>
</evidence>